<feature type="domain" description="PA14" evidence="5">
    <location>
        <begin position="872"/>
        <end position="1013"/>
    </location>
</feature>
<dbReference type="Gene3D" id="3.40.50.1820">
    <property type="entry name" value="alpha/beta hydrolase"/>
    <property type="match status" value="1"/>
</dbReference>
<dbReference type="CDD" id="cd00063">
    <property type="entry name" value="FN3"/>
    <property type="match status" value="6"/>
</dbReference>
<feature type="chain" id="PRO_5011445033" evidence="2">
    <location>
        <begin position="22"/>
        <end position="2259"/>
    </location>
</feature>
<dbReference type="InterPro" id="IPR015919">
    <property type="entry name" value="Cadherin-like_sf"/>
</dbReference>
<dbReference type="SMART" id="SM00758">
    <property type="entry name" value="PA14"/>
    <property type="match status" value="2"/>
</dbReference>
<keyword evidence="2" id="KW-0732">Signal</keyword>
<feature type="domain" description="PA14" evidence="5">
    <location>
        <begin position="636"/>
        <end position="777"/>
    </location>
</feature>
<name>A0A1H4CDK9_9BACT</name>
<dbReference type="GO" id="GO:0016020">
    <property type="term" value="C:membrane"/>
    <property type="evidence" value="ECO:0007669"/>
    <property type="project" value="InterPro"/>
</dbReference>
<gene>
    <name evidence="6" type="ORF">SAMN05660909_02551</name>
</gene>
<dbReference type="PANTHER" id="PTHR13817">
    <property type="entry name" value="TITIN"/>
    <property type="match status" value="1"/>
</dbReference>
<keyword evidence="7" id="KW-1185">Reference proteome</keyword>
<dbReference type="GO" id="GO:0007156">
    <property type="term" value="P:homophilic cell adhesion via plasma membrane adhesion molecules"/>
    <property type="evidence" value="ECO:0007669"/>
    <property type="project" value="InterPro"/>
</dbReference>
<evidence type="ECO:0000256" key="1">
    <source>
        <dbReference type="ARBA" id="ARBA00022737"/>
    </source>
</evidence>
<dbReference type="Pfam" id="PF00041">
    <property type="entry name" value="fn3"/>
    <property type="match status" value="3"/>
</dbReference>
<dbReference type="InterPro" id="IPR013783">
    <property type="entry name" value="Ig-like_fold"/>
</dbReference>
<dbReference type="PROSITE" id="PS50268">
    <property type="entry name" value="CADHERIN_2"/>
    <property type="match status" value="1"/>
</dbReference>
<feature type="domain" description="Fibronectin type-III" evidence="4">
    <location>
        <begin position="1866"/>
        <end position="1956"/>
    </location>
</feature>
<evidence type="ECO:0000313" key="6">
    <source>
        <dbReference type="EMBL" id="SEA58162.1"/>
    </source>
</evidence>
<dbReference type="SMART" id="SM00060">
    <property type="entry name" value="FN3"/>
    <property type="match status" value="6"/>
</dbReference>
<dbReference type="GO" id="GO:0006508">
    <property type="term" value="P:proteolysis"/>
    <property type="evidence" value="ECO:0007669"/>
    <property type="project" value="InterPro"/>
</dbReference>
<feature type="domain" description="Cadherin" evidence="3">
    <location>
        <begin position="1140"/>
        <end position="1223"/>
    </location>
</feature>
<evidence type="ECO:0000313" key="7">
    <source>
        <dbReference type="Proteomes" id="UP000199656"/>
    </source>
</evidence>
<dbReference type="InterPro" id="IPR029058">
    <property type="entry name" value="AB_hydrolase_fold"/>
</dbReference>
<dbReference type="Gene3D" id="2.60.120.380">
    <property type="match status" value="2"/>
</dbReference>
<feature type="domain" description="Fibronectin type-III" evidence="4">
    <location>
        <begin position="450"/>
        <end position="546"/>
    </location>
</feature>
<dbReference type="InterPro" id="IPR037524">
    <property type="entry name" value="PA14/GLEYA"/>
</dbReference>
<dbReference type="GO" id="GO:0005509">
    <property type="term" value="F:calcium ion binding"/>
    <property type="evidence" value="ECO:0007669"/>
    <property type="project" value="InterPro"/>
</dbReference>
<dbReference type="Pfam" id="PF00326">
    <property type="entry name" value="Peptidase_S9"/>
    <property type="match status" value="1"/>
</dbReference>
<dbReference type="STRING" id="408074.SAMN05660909_02551"/>
<proteinExistence type="predicted"/>
<dbReference type="PANTHER" id="PTHR13817:SF173">
    <property type="entry name" value="FRAZZLED"/>
    <property type="match status" value="1"/>
</dbReference>
<feature type="domain" description="Fibronectin type-III" evidence="4">
    <location>
        <begin position="552"/>
        <end position="641"/>
    </location>
</feature>
<dbReference type="InterPro" id="IPR011658">
    <property type="entry name" value="PA14_dom"/>
</dbReference>
<dbReference type="InterPro" id="IPR050964">
    <property type="entry name" value="Striated_Muscle_Regulatory"/>
</dbReference>
<dbReference type="SUPFAM" id="SSF53474">
    <property type="entry name" value="alpha/beta-Hydrolases"/>
    <property type="match status" value="1"/>
</dbReference>
<dbReference type="PROSITE" id="PS50853">
    <property type="entry name" value="FN3"/>
    <property type="match status" value="6"/>
</dbReference>
<dbReference type="Pfam" id="PF05345">
    <property type="entry name" value="He_PIG"/>
    <property type="match status" value="3"/>
</dbReference>
<dbReference type="SUPFAM" id="SSF49313">
    <property type="entry name" value="Cadherin-like"/>
    <property type="match status" value="2"/>
</dbReference>
<dbReference type="Proteomes" id="UP000199656">
    <property type="component" value="Unassembled WGS sequence"/>
</dbReference>
<feature type="domain" description="Fibronectin type-III" evidence="4">
    <location>
        <begin position="1032"/>
        <end position="1128"/>
    </location>
</feature>
<dbReference type="InterPro" id="IPR002126">
    <property type="entry name" value="Cadherin-like_dom"/>
</dbReference>
<dbReference type="Gene3D" id="2.60.40.10">
    <property type="entry name" value="Immunoglobulins"/>
    <property type="match status" value="9"/>
</dbReference>
<dbReference type="SMART" id="SM00736">
    <property type="entry name" value="CADG"/>
    <property type="match status" value="3"/>
</dbReference>
<sequence length="2259" mass="242030">MRKLYLLLFFIFGLGMHVAFGQTGVLDPNDSVVTYNPAAPPTEPAWGSIGKWVRTARVGWDASSYKCYIYKGVPFRLKFPKNFNPANPKKYPLIMFFHGIGEKGTIYDNEIQLVHGGETHKNKVDNGTFDGFLIYPQNQSGFFGNPQYDVLAELINNILIPQLNIDPFRIMVEGLSGGATSTWDFSLRYPKMVAGFTPISGFYVDYINNVNTFKYTPVWLFQGELDTNPTANNATTLYNNVIAAGGNMKLTIYAGEGHGVWNKAWAEADYFPFMNRANKANPWAVGGRTEFCPGDPINVTLGLTAGFDEYQWRKDSVLISGATGNTYVATTLGVYDARVRSGSTWSDWSPIPVKIRIKTPTVSPDIQLAGLMSKVIPAPDGKDSVVLQVPTGYTSYVWKNAADTTVTLGTKNTLAVRQAGNYIVKVTELYGCSSSYSAPFTVVPSNGPNKPDAAYGALVTDQTKTSLTLSWNKNASQANAETGYEIYRATTAGGPYTFAGIVGAGVLTFTDQGLASNKKYYYVVRAVNNTGAAAVSNEANGTTLFDNVPPTPPGNLTVTTVTRSSIGISWTASTDDVGIDKYDIYINGQKSYTVDSSQTTFTAYGLTNRQIYTFKVVARDKSGNLSTPSNQVSSPAISKGLTYKYYSGTFSTLPNFSTLTPVKTGVSATPDLSVRLSDINYAIQWQGYIRIPASGTYKFETYSDDGSRLYLNNSATPLVDNDGLHGGTYKAGTITLAAGVYPITIAYFQQGGGADMKVYWQSTAMNVTSRQEIPASAYADTITLGPVPAAATNVKATALSYNKIQVTWNDNSNNETGFEIYRATSLAGPYTIVTTAPANATSYTDSSLTPQTTYYYQVKALNKNGTAGASLSDISGLQYEYYEANSYSNLPDFNSLTPKKTGMVPNVTLAVRDRDVNYALRFSGYINIPVSGQYTFYTSSDDGSKLYIDGFDEGHRVVNNDYLQGTTERSGVVTLSAGRHAFYTTYFQSGGGAAFTISYKRGNGAKTAIPDSVFVNNNIRATTLALPSAPTAPSNLTGTSTASGIVDLKWNDNSNNETGFDIYRSVGNNVTYLLLTTKASSDSSKAVFRDTALLANTLYYYKVRAKNDGGNSAFSNEVGVTTYNTPPVLQAISDLGMRYGTQVVVNLKATDPDNETITLSTVDPLPAFATLANNGNGTGTITFNPGIGDQGVYTIQVKATDQHSGIATRSFTLTVNDNYPPVLNAVSDLSMSAGSSTQINLTATDQNASDALTWSTTGLPSFATFSNTNGNAQIQLAPGFGDAGVYPVTVTVSDGKSGIDSKTFTITVKTTNPSKVVYINFNDGSSIPGGYWNSTNKPPVQNDVYPNLKDSTNTATSIGFKVISPWQNQNNGTNISGAVTGNNSGVYPDNVIRTAWWSGAGAKQTLQLQGLTLGANYKYNVTFFGSRGGVSDNRTSVYTINGTSVSLNAANNTTNTVTISNVIPDSTGSVLIDIINGSGSSFSYLNAMVIEAAFDDHQPPVVPRNIAAQLAPGAVKVSWTDAAYNETGYEVHRATAPQGPFTLVKTTPANATSTLDSNISGSTRYYYLVRSVNSYGASAFSDTANILTANVPPVLAAISNVNIKTTDTVNVAISATGDVGKTLTITATGLPSFAKLTDNGNGTGTITLTPGSGDVGVYNNITVKVTDSNGDFATKTFSITVKDKNLTAVYVNFNETNGVGAPWNSFNTFPYAGRAISNLLADDGTASGMTITLVDALAGSNTLGAVTGNNSGVYPDNVMQTAFFESAVDAKRIRITGLSSTKKYNLIFFGSRADVADNRNTEYTVGTQTVTLNAASNTKNTVQLNGLSPDASGQIEFTIKRASGSSYAYINALVIQAYTDLGIPNTPTQLQALGKSRSTIALTWQDNASNETGYEVYRAGSPNGTYTKLTTLPANSNSYTDNGLSENTGYYYKVRAITATTVSDYSNIANGQTYAYSMYLQFTRDQPAGAPWNATNSLPYEGDRYANLQTDQGDNSGLAVTIVKNFVGDNIYGKVTGNNSGVYPDLVLRSSYWVDGLNVARLRVDGLNQSQAYTFTFFGSRDAGGDRTSIYEVNGVKVALDCAYNTTKTVQIDNIRPDENGYAYIDIYLGPQSQFAYLGALVISSYGVGTTSDDPNSGSNLQQLGRKTSTTAAVQPAYTSKPELTTNNEELEIQVKAYPNPFETFVNLSMDRTPHAGVMTAKLFDSKGSLVYAKVLSNAGGGAYNERLDFGNKAQAPGLYLLQITADNKVVKTLKLIKY</sequence>
<keyword evidence="1" id="KW-0677">Repeat</keyword>
<dbReference type="CDD" id="cd11304">
    <property type="entry name" value="Cadherin_repeat"/>
    <property type="match status" value="1"/>
</dbReference>
<dbReference type="InterPro" id="IPR003961">
    <property type="entry name" value="FN3_dom"/>
</dbReference>
<dbReference type="PROSITE" id="PS51820">
    <property type="entry name" value="PA14"/>
    <property type="match status" value="2"/>
</dbReference>
<accession>A0A1H4CDK9</accession>
<evidence type="ECO:0000259" key="3">
    <source>
        <dbReference type="PROSITE" id="PS50268"/>
    </source>
</evidence>
<dbReference type="EMBL" id="FNRL01000010">
    <property type="protein sequence ID" value="SEA58162.1"/>
    <property type="molecule type" value="Genomic_DNA"/>
</dbReference>
<dbReference type="InterPro" id="IPR006644">
    <property type="entry name" value="Cadg"/>
</dbReference>
<dbReference type="InterPro" id="IPR036116">
    <property type="entry name" value="FN3_sf"/>
</dbReference>
<evidence type="ECO:0000259" key="4">
    <source>
        <dbReference type="PROSITE" id="PS50853"/>
    </source>
</evidence>
<organism evidence="6 7">
    <name type="scientific">Chitinophaga terrae</name>
    <name type="common">ex Kim and Jung 2007</name>
    <dbReference type="NCBI Taxonomy" id="408074"/>
    <lineage>
        <taxon>Bacteria</taxon>
        <taxon>Pseudomonadati</taxon>
        <taxon>Bacteroidota</taxon>
        <taxon>Chitinophagia</taxon>
        <taxon>Chitinophagales</taxon>
        <taxon>Chitinophagaceae</taxon>
        <taxon>Chitinophaga</taxon>
    </lineage>
</organism>
<feature type="domain" description="Fibronectin type-III" evidence="4">
    <location>
        <begin position="1499"/>
        <end position="1591"/>
    </location>
</feature>
<reference evidence="7" key="1">
    <citation type="submission" date="2016-10" db="EMBL/GenBank/DDBJ databases">
        <authorList>
            <person name="Varghese N."/>
            <person name="Submissions S."/>
        </authorList>
    </citation>
    <scope>NUCLEOTIDE SEQUENCE [LARGE SCALE GENOMIC DNA]</scope>
    <source>
        <strain evidence="7">DSM 23920</strain>
    </source>
</reference>
<dbReference type="Pfam" id="PF07691">
    <property type="entry name" value="PA14"/>
    <property type="match status" value="2"/>
</dbReference>
<dbReference type="SUPFAM" id="SSF56988">
    <property type="entry name" value="Anthrax protective antigen"/>
    <property type="match status" value="2"/>
</dbReference>
<feature type="signal peptide" evidence="2">
    <location>
        <begin position="1"/>
        <end position="21"/>
    </location>
</feature>
<dbReference type="RefSeq" id="WP_089762128.1">
    <property type="nucleotide sequence ID" value="NZ_BKAT01000007.1"/>
</dbReference>
<dbReference type="OrthoDB" id="9803616at2"/>
<dbReference type="SUPFAM" id="SSF49265">
    <property type="entry name" value="Fibronectin type III"/>
    <property type="match status" value="4"/>
</dbReference>
<protein>
    <submittedName>
        <fullName evidence="6">Prolyl oligopeptidase family protein</fullName>
    </submittedName>
</protein>
<dbReference type="GO" id="GO:0008236">
    <property type="term" value="F:serine-type peptidase activity"/>
    <property type="evidence" value="ECO:0007669"/>
    <property type="project" value="InterPro"/>
</dbReference>
<evidence type="ECO:0000259" key="5">
    <source>
        <dbReference type="PROSITE" id="PS51820"/>
    </source>
</evidence>
<dbReference type="InterPro" id="IPR001375">
    <property type="entry name" value="Peptidase_S9_cat"/>
</dbReference>
<feature type="domain" description="Fibronectin type-III" evidence="4">
    <location>
        <begin position="790"/>
        <end position="884"/>
    </location>
</feature>
<evidence type="ECO:0000256" key="2">
    <source>
        <dbReference type="SAM" id="SignalP"/>
    </source>
</evidence>